<reference evidence="8 9" key="1">
    <citation type="journal article" date="2016" name="Nat. Commun.">
        <title>Thousands of microbial genomes shed light on interconnected biogeochemical processes in an aquifer system.</title>
        <authorList>
            <person name="Anantharaman K."/>
            <person name="Brown C.T."/>
            <person name="Hug L.A."/>
            <person name="Sharon I."/>
            <person name="Castelle C.J."/>
            <person name="Probst A.J."/>
            <person name="Thomas B.C."/>
            <person name="Singh A."/>
            <person name="Wilkins M.J."/>
            <person name="Karaoz U."/>
            <person name="Brodie E.L."/>
            <person name="Williams K.H."/>
            <person name="Hubbard S.S."/>
            <person name="Banfield J.F."/>
        </authorList>
    </citation>
    <scope>NUCLEOTIDE SEQUENCE [LARGE SCALE GENOMIC DNA]</scope>
</reference>
<dbReference type="InterPro" id="IPR058031">
    <property type="entry name" value="AAA_lid_NorR"/>
</dbReference>
<dbReference type="Pfam" id="PF00158">
    <property type="entry name" value="Sigma54_activat"/>
    <property type="match status" value="1"/>
</dbReference>
<dbReference type="FunFam" id="3.40.50.300:FF:000006">
    <property type="entry name" value="DNA-binding transcriptional regulator NtrC"/>
    <property type="match status" value="1"/>
</dbReference>
<dbReference type="Gene3D" id="3.40.50.300">
    <property type="entry name" value="P-loop containing nucleotide triphosphate hydrolases"/>
    <property type="match status" value="1"/>
</dbReference>
<accession>A0A1F4U615</accession>
<evidence type="ECO:0000313" key="9">
    <source>
        <dbReference type="Proteomes" id="UP000179242"/>
    </source>
</evidence>
<evidence type="ECO:0000259" key="7">
    <source>
        <dbReference type="PROSITE" id="PS50110"/>
    </source>
</evidence>
<dbReference type="SUPFAM" id="SSF52172">
    <property type="entry name" value="CheY-like"/>
    <property type="match status" value="1"/>
</dbReference>
<keyword evidence="2" id="KW-0067">ATP-binding</keyword>
<dbReference type="PROSITE" id="PS00675">
    <property type="entry name" value="SIGMA54_INTERACT_1"/>
    <property type="match status" value="1"/>
</dbReference>
<name>A0A1F4U615_UNCSA</name>
<dbReference type="PANTHER" id="PTHR32071">
    <property type="entry name" value="TRANSCRIPTIONAL REGULATORY PROTEIN"/>
    <property type="match status" value="1"/>
</dbReference>
<dbReference type="AlphaFoldDB" id="A0A1F4U615"/>
<keyword evidence="3" id="KW-0805">Transcription regulation</keyword>
<evidence type="ECO:0000256" key="1">
    <source>
        <dbReference type="ARBA" id="ARBA00022741"/>
    </source>
</evidence>
<dbReference type="SMART" id="SM00382">
    <property type="entry name" value="AAA"/>
    <property type="match status" value="1"/>
</dbReference>
<evidence type="ECO:0008006" key="10">
    <source>
        <dbReference type="Google" id="ProtNLM"/>
    </source>
</evidence>
<keyword evidence="5" id="KW-0597">Phosphoprotein</keyword>
<keyword evidence="1" id="KW-0547">Nucleotide-binding</keyword>
<dbReference type="Proteomes" id="UP000179242">
    <property type="component" value="Unassembled WGS sequence"/>
</dbReference>
<dbReference type="EMBL" id="MEUJ01000004">
    <property type="protein sequence ID" value="OGC40260.1"/>
    <property type="molecule type" value="Genomic_DNA"/>
</dbReference>
<keyword evidence="4" id="KW-0804">Transcription</keyword>
<dbReference type="InterPro" id="IPR002078">
    <property type="entry name" value="Sigma_54_int"/>
</dbReference>
<evidence type="ECO:0000256" key="3">
    <source>
        <dbReference type="ARBA" id="ARBA00023015"/>
    </source>
</evidence>
<dbReference type="InterPro" id="IPR001789">
    <property type="entry name" value="Sig_transdc_resp-reg_receiver"/>
</dbReference>
<organism evidence="8 9">
    <name type="scientific">candidate division WOR-1 bacterium RIFOXYC2_FULL_46_14</name>
    <dbReference type="NCBI Taxonomy" id="1802587"/>
    <lineage>
        <taxon>Bacteria</taxon>
        <taxon>Bacillati</taxon>
        <taxon>Saganbacteria</taxon>
    </lineage>
</organism>
<proteinExistence type="predicted"/>
<protein>
    <recommendedName>
        <fullName evidence="10">Fis family transcriptional regulator</fullName>
    </recommendedName>
</protein>
<dbReference type="GO" id="GO:0000160">
    <property type="term" value="P:phosphorelay signal transduction system"/>
    <property type="evidence" value="ECO:0007669"/>
    <property type="project" value="InterPro"/>
</dbReference>
<evidence type="ECO:0000256" key="2">
    <source>
        <dbReference type="ARBA" id="ARBA00022840"/>
    </source>
</evidence>
<sequence>MPKNKPKILIIEDEDVMQQTLKSILKRDYDPRPVDSGFIGVEEVKKGDYSTILLDLCLPKMDGVETLKKIKEVDKNIPIIIVSASKDIKSAVECMKLSAFDYVSKPFEVDELLAVIEKAQKLFDLQRENNYLKESLKEATRYSDLIGESEKIKKLREMIKSIAPTPSTVLITGESGSGKEIVAKEIHANSTRSNQPFIAINCAAIPENLLESELFGHERGSFTGAVERRIGKFELANYGTLFLDEIGCMSGAMQSKLLRVLEERTIQRVGGNTPISIDVRIIAATNIDFEKEISEKRFRQDLFYRLNVIPVALAPLRERKEDIPLFVEYFIGKFNAVLNKKVKGISPEALAQLINYPFPGNVRELQNLIERAVVLCGGNMIKAVF</sequence>
<dbReference type="InterPro" id="IPR025944">
    <property type="entry name" value="Sigma_54_int_dom_CS"/>
</dbReference>
<dbReference type="Pfam" id="PF00072">
    <property type="entry name" value="Response_reg"/>
    <property type="match status" value="1"/>
</dbReference>
<dbReference type="Pfam" id="PF25601">
    <property type="entry name" value="AAA_lid_14"/>
    <property type="match status" value="1"/>
</dbReference>
<dbReference type="PROSITE" id="PS50110">
    <property type="entry name" value="RESPONSE_REGULATORY"/>
    <property type="match status" value="1"/>
</dbReference>
<dbReference type="InterPro" id="IPR011006">
    <property type="entry name" value="CheY-like_superfamily"/>
</dbReference>
<gene>
    <name evidence="8" type="ORF">A2438_03155</name>
</gene>
<feature type="modified residue" description="4-aspartylphosphate" evidence="5">
    <location>
        <position position="55"/>
    </location>
</feature>
<dbReference type="InterPro" id="IPR003593">
    <property type="entry name" value="AAA+_ATPase"/>
</dbReference>
<feature type="domain" description="Response regulatory" evidence="7">
    <location>
        <begin position="7"/>
        <end position="120"/>
    </location>
</feature>
<feature type="domain" description="Sigma-54 factor interaction" evidence="6">
    <location>
        <begin position="145"/>
        <end position="374"/>
    </location>
</feature>
<dbReference type="Gene3D" id="3.40.50.2300">
    <property type="match status" value="1"/>
</dbReference>
<dbReference type="Gene3D" id="1.10.8.60">
    <property type="match status" value="1"/>
</dbReference>
<dbReference type="InterPro" id="IPR025662">
    <property type="entry name" value="Sigma_54_int_dom_ATP-bd_1"/>
</dbReference>
<evidence type="ECO:0000256" key="4">
    <source>
        <dbReference type="ARBA" id="ARBA00023163"/>
    </source>
</evidence>
<dbReference type="GO" id="GO:0005524">
    <property type="term" value="F:ATP binding"/>
    <property type="evidence" value="ECO:0007669"/>
    <property type="project" value="UniProtKB-KW"/>
</dbReference>
<dbReference type="PROSITE" id="PS50045">
    <property type="entry name" value="SIGMA54_INTERACT_4"/>
    <property type="match status" value="1"/>
</dbReference>
<dbReference type="SMART" id="SM00448">
    <property type="entry name" value="REC"/>
    <property type="match status" value="1"/>
</dbReference>
<evidence type="ECO:0000259" key="6">
    <source>
        <dbReference type="PROSITE" id="PS50045"/>
    </source>
</evidence>
<dbReference type="CDD" id="cd00009">
    <property type="entry name" value="AAA"/>
    <property type="match status" value="1"/>
</dbReference>
<evidence type="ECO:0000313" key="8">
    <source>
        <dbReference type="EMBL" id="OGC40260.1"/>
    </source>
</evidence>
<dbReference type="PANTHER" id="PTHR32071:SF113">
    <property type="entry name" value="ALGINATE BIOSYNTHESIS TRANSCRIPTIONAL REGULATORY PROTEIN ALGB"/>
    <property type="match status" value="1"/>
</dbReference>
<dbReference type="InterPro" id="IPR027417">
    <property type="entry name" value="P-loop_NTPase"/>
</dbReference>
<dbReference type="PROSITE" id="PS00688">
    <property type="entry name" value="SIGMA54_INTERACT_3"/>
    <property type="match status" value="1"/>
</dbReference>
<evidence type="ECO:0000256" key="5">
    <source>
        <dbReference type="PROSITE-ProRule" id="PRU00169"/>
    </source>
</evidence>
<comment type="caution">
    <text evidence="8">The sequence shown here is derived from an EMBL/GenBank/DDBJ whole genome shotgun (WGS) entry which is preliminary data.</text>
</comment>
<dbReference type="GO" id="GO:0006355">
    <property type="term" value="P:regulation of DNA-templated transcription"/>
    <property type="evidence" value="ECO:0007669"/>
    <property type="project" value="InterPro"/>
</dbReference>
<dbReference type="SUPFAM" id="SSF52540">
    <property type="entry name" value="P-loop containing nucleoside triphosphate hydrolases"/>
    <property type="match status" value="1"/>
</dbReference>